<dbReference type="OrthoDB" id="4351149at2759"/>
<dbReference type="EMBL" id="JAPQKH010000003">
    <property type="protein sequence ID" value="KAJ5108925.1"/>
    <property type="molecule type" value="Genomic_DNA"/>
</dbReference>
<dbReference type="Pfam" id="PF25484">
    <property type="entry name" value="DUF7907"/>
    <property type="match status" value="1"/>
</dbReference>
<feature type="domain" description="DUF7907" evidence="2">
    <location>
        <begin position="20"/>
        <end position="157"/>
    </location>
</feature>
<sequence length="159" mass="16314">MNFLATLALLAATATAGPVTKNFNLQTSGASNSSLNNLYVTTKSTGPLNSLAVFTSNAAAAGSFSLQTNGTVHYKAQNGAPWSIALVSEDVAVAPVDVSVEPSTGGTGFSFASDGNLQSSNKNWGGWLACNDNALYYINTSQQSSSHPGCDKIELKASS</sequence>
<proteinExistence type="predicted"/>
<dbReference type="AlphaFoldDB" id="A0A9W9FYT4"/>
<reference evidence="3" key="1">
    <citation type="submission" date="2022-11" db="EMBL/GenBank/DDBJ databases">
        <authorList>
            <person name="Petersen C."/>
        </authorList>
    </citation>
    <scope>NUCLEOTIDE SEQUENCE</scope>
    <source>
        <strain evidence="3">IBT 30069</strain>
    </source>
</reference>
<organism evidence="3 4">
    <name type="scientific">Penicillium angulare</name>
    <dbReference type="NCBI Taxonomy" id="116970"/>
    <lineage>
        <taxon>Eukaryota</taxon>
        <taxon>Fungi</taxon>
        <taxon>Dikarya</taxon>
        <taxon>Ascomycota</taxon>
        <taxon>Pezizomycotina</taxon>
        <taxon>Eurotiomycetes</taxon>
        <taxon>Eurotiomycetidae</taxon>
        <taxon>Eurotiales</taxon>
        <taxon>Aspergillaceae</taxon>
        <taxon>Penicillium</taxon>
    </lineage>
</organism>
<gene>
    <name evidence="3" type="ORF">N7456_005600</name>
</gene>
<name>A0A9W9FYT4_9EURO</name>
<feature type="chain" id="PRO_5040805710" description="DUF7907 domain-containing protein" evidence="1">
    <location>
        <begin position="17"/>
        <end position="159"/>
    </location>
</feature>
<feature type="signal peptide" evidence="1">
    <location>
        <begin position="1"/>
        <end position="16"/>
    </location>
</feature>
<dbReference type="InterPro" id="IPR057229">
    <property type="entry name" value="DUF7907"/>
</dbReference>
<reference evidence="3" key="2">
    <citation type="journal article" date="2023" name="IMA Fungus">
        <title>Comparative genomic study of the Penicillium genus elucidates a diverse pangenome and 15 lateral gene transfer events.</title>
        <authorList>
            <person name="Petersen C."/>
            <person name="Sorensen T."/>
            <person name="Nielsen M.R."/>
            <person name="Sondergaard T.E."/>
            <person name="Sorensen J.L."/>
            <person name="Fitzpatrick D.A."/>
            <person name="Frisvad J.C."/>
            <person name="Nielsen K.L."/>
        </authorList>
    </citation>
    <scope>NUCLEOTIDE SEQUENCE</scope>
    <source>
        <strain evidence="3">IBT 30069</strain>
    </source>
</reference>
<protein>
    <recommendedName>
        <fullName evidence="2">DUF7907 domain-containing protein</fullName>
    </recommendedName>
</protein>
<evidence type="ECO:0000313" key="4">
    <source>
        <dbReference type="Proteomes" id="UP001149165"/>
    </source>
</evidence>
<comment type="caution">
    <text evidence="3">The sequence shown here is derived from an EMBL/GenBank/DDBJ whole genome shotgun (WGS) entry which is preliminary data.</text>
</comment>
<keyword evidence="1" id="KW-0732">Signal</keyword>
<dbReference type="Proteomes" id="UP001149165">
    <property type="component" value="Unassembled WGS sequence"/>
</dbReference>
<keyword evidence="4" id="KW-1185">Reference proteome</keyword>
<evidence type="ECO:0000259" key="2">
    <source>
        <dbReference type="Pfam" id="PF25484"/>
    </source>
</evidence>
<evidence type="ECO:0000256" key="1">
    <source>
        <dbReference type="SAM" id="SignalP"/>
    </source>
</evidence>
<accession>A0A9W9FYT4</accession>
<evidence type="ECO:0000313" key="3">
    <source>
        <dbReference type="EMBL" id="KAJ5108925.1"/>
    </source>
</evidence>